<gene>
    <name evidence="4" type="ORF">HNR65_002869</name>
</gene>
<sequence length="246" mass="27639">MNIDPGFINTAKWPVFYEDNHLLVVYKPSGLLIQGDCTGDVCLLDLAREYIRIRYEKPGNVFLALVHRLDRPVAGVVVFARTSKAASRLGRQFRTGRVEKQYLAVVHGVVPGRGGDLVNNMVRKGPTSRIVAASTAKSQEARLSYRVLSTAENKTLLEIELDTGRHHQIRAQLAHLGFPVMGDLRYGAADPMPQKQLALFARKLAFDHPTQKQRMTFCTPLPLGWPWSWTPENPDAPVWDWKSLQA</sequence>
<evidence type="ECO:0000256" key="1">
    <source>
        <dbReference type="ARBA" id="ARBA00010876"/>
    </source>
</evidence>
<evidence type="ECO:0000259" key="3">
    <source>
        <dbReference type="Pfam" id="PF00849"/>
    </source>
</evidence>
<dbReference type="SUPFAM" id="SSF55120">
    <property type="entry name" value="Pseudouridine synthase"/>
    <property type="match status" value="1"/>
</dbReference>
<comment type="similarity">
    <text evidence="1">Belongs to the pseudouridine synthase RluA family.</text>
</comment>
<dbReference type="RefSeq" id="WP_181552150.1">
    <property type="nucleotide sequence ID" value="NZ_JACDUS010000010.1"/>
</dbReference>
<evidence type="ECO:0000313" key="4">
    <source>
        <dbReference type="EMBL" id="MBA2882517.1"/>
    </source>
</evidence>
<proteinExistence type="inferred from homology"/>
<dbReference type="CDD" id="cd02869">
    <property type="entry name" value="PseudoU_synth_RluA_like"/>
    <property type="match status" value="1"/>
</dbReference>
<dbReference type="GO" id="GO:0160140">
    <property type="term" value="F:23S rRNA pseudouridine(1911/1915/1917) synthase activity"/>
    <property type="evidence" value="ECO:0007669"/>
    <property type="project" value="UniProtKB-EC"/>
</dbReference>
<dbReference type="InterPro" id="IPR050188">
    <property type="entry name" value="RluA_PseudoU_synthase"/>
</dbReference>
<dbReference type="InterPro" id="IPR006145">
    <property type="entry name" value="PsdUridine_synth_RsuA/RluA"/>
</dbReference>
<dbReference type="PANTHER" id="PTHR21600">
    <property type="entry name" value="MITOCHONDRIAL RNA PSEUDOURIDINE SYNTHASE"/>
    <property type="match status" value="1"/>
</dbReference>
<dbReference type="PROSITE" id="PS01129">
    <property type="entry name" value="PSI_RLU"/>
    <property type="match status" value="1"/>
</dbReference>
<dbReference type="InterPro" id="IPR020103">
    <property type="entry name" value="PsdUridine_synth_cat_dom_sf"/>
</dbReference>
<dbReference type="PANTHER" id="PTHR21600:SF83">
    <property type="entry name" value="PSEUDOURIDYLATE SYNTHASE RPUSD4, MITOCHONDRIAL"/>
    <property type="match status" value="1"/>
</dbReference>
<evidence type="ECO:0000313" key="5">
    <source>
        <dbReference type="Proteomes" id="UP000525298"/>
    </source>
</evidence>
<dbReference type="Proteomes" id="UP000525298">
    <property type="component" value="Unassembled WGS sequence"/>
</dbReference>
<dbReference type="GO" id="GO:0006396">
    <property type="term" value="P:RNA processing"/>
    <property type="evidence" value="ECO:0007669"/>
    <property type="project" value="UniProtKB-ARBA"/>
</dbReference>
<dbReference type="AlphaFoldDB" id="A0A7W0CB55"/>
<dbReference type="EC" id="5.4.99.23" evidence="4"/>
<dbReference type="GO" id="GO:0003723">
    <property type="term" value="F:RNA binding"/>
    <property type="evidence" value="ECO:0007669"/>
    <property type="project" value="InterPro"/>
</dbReference>
<keyword evidence="2 4" id="KW-0413">Isomerase</keyword>
<dbReference type="EMBL" id="JACDUS010000010">
    <property type="protein sequence ID" value="MBA2882517.1"/>
    <property type="molecule type" value="Genomic_DNA"/>
</dbReference>
<dbReference type="Pfam" id="PF00849">
    <property type="entry name" value="PseudoU_synth_2"/>
    <property type="match status" value="1"/>
</dbReference>
<keyword evidence="5" id="KW-1185">Reference proteome</keyword>
<reference evidence="4 5" key="1">
    <citation type="submission" date="2020-07" db="EMBL/GenBank/DDBJ databases">
        <title>Genomic Encyclopedia of Type Strains, Phase IV (KMG-IV): sequencing the most valuable type-strain genomes for metagenomic binning, comparative biology and taxonomic classification.</title>
        <authorList>
            <person name="Goeker M."/>
        </authorList>
    </citation>
    <scope>NUCLEOTIDE SEQUENCE [LARGE SCALE GENOMIC DNA]</scope>
    <source>
        <strain evidence="4 5">DSM 17721</strain>
    </source>
</reference>
<accession>A0A7W0CB55</accession>
<dbReference type="Gene3D" id="3.30.2350.10">
    <property type="entry name" value="Pseudouridine synthase"/>
    <property type="match status" value="1"/>
</dbReference>
<name>A0A7W0CB55_9BACT</name>
<protein>
    <submittedName>
        <fullName evidence="4">23S rRNA pseudouridine1911/1915/1917 synthase</fullName>
        <ecNumber evidence="4">5.4.99.23</ecNumber>
    </submittedName>
</protein>
<dbReference type="GO" id="GO:0001522">
    <property type="term" value="P:pseudouridine synthesis"/>
    <property type="evidence" value="ECO:0007669"/>
    <property type="project" value="InterPro"/>
</dbReference>
<feature type="domain" description="Pseudouridine synthase RsuA/RluA-like" evidence="3">
    <location>
        <begin position="21"/>
        <end position="175"/>
    </location>
</feature>
<comment type="caution">
    <text evidence="4">The sequence shown here is derived from an EMBL/GenBank/DDBJ whole genome shotgun (WGS) entry which is preliminary data.</text>
</comment>
<evidence type="ECO:0000256" key="2">
    <source>
        <dbReference type="ARBA" id="ARBA00023235"/>
    </source>
</evidence>
<organism evidence="4 5">
    <name type="scientific">Desulfosalsimonas propionicica</name>
    <dbReference type="NCBI Taxonomy" id="332175"/>
    <lineage>
        <taxon>Bacteria</taxon>
        <taxon>Pseudomonadati</taxon>
        <taxon>Thermodesulfobacteriota</taxon>
        <taxon>Desulfobacteria</taxon>
        <taxon>Desulfobacterales</taxon>
        <taxon>Desulfosalsimonadaceae</taxon>
        <taxon>Desulfosalsimonas</taxon>
    </lineage>
</organism>
<dbReference type="InterPro" id="IPR006224">
    <property type="entry name" value="PsdUridine_synth_RluA-like_CS"/>
</dbReference>